<dbReference type="OMA" id="TDIYMER"/>
<dbReference type="OrthoDB" id="432645at2759"/>
<protein>
    <recommendedName>
        <fullName evidence="3">39S ribosomal protein L19, mitochondrial</fullName>
    </recommendedName>
</protein>
<dbReference type="AlphaFoldDB" id="G0QLQ5"/>
<dbReference type="EMBL" id="GL983295">
    <property type="protein sequence ID" value="EGR33851.1"/>
    <property type="molecule type" value="Genomic_DNA"/>
</dbReference>
<dbReference type="GeneID" id="14910041"/>
<dbReference type="Gene3D" id="2.30.30.790">
    <property type="match status" value="1"/>
</dbReference>
<proteinExistence type="predicted"/>
<gene>
    <name evidence="1" type="ORF">IMG5_034830</name>
</gene>
<dbReference type="InterPro" id="IPR008991">
    <property type="entry name" value="Translation_prot_SH3-like_sf"/>
</dbReference>
<sequence length="281" mass="33179">MTRAGLIPVLVYRMNQSIDQYIVVDLGVNILLNLAYEGQSFQNYIKEISQGFIFEAVVQIFDKYNQKHDICERLSVIIQRITYNCQCLEKIVINSNIVYRYKPQRSPFDKTNYIDNYVPRPNHFHPDRKPKQLKWDDPNYEWPPVILRPTQLKGKALIKHIEQREKLALERQKEFRIPEFKAGDVIEIHYLKSLSEGYGNTVTGLCTARYKQNSLMSGFDMVFRFCGAQVFMHVKLFSPFLKSLKVIQTSEGTIRYKLNYIWYRNNTDKELRTPISSIKFI</sequence>
<name>G0QLQ5_ICHMU</name>
<evidence type="ECO:0000313" key="2">
    <source>
        <dbReference type="Proteomes" id="UP000008983"/>
    </source>
</evidence>
<accession>G0QLQ5</accession>
<dbReference type="STRING" id="857967.G0QLQ5"/>
<organism evidence="1 2">
    <name type="scientific">Ichthyophthirius multifiliis</name>
    <name type="common">White spot disease agent</name>
    <name type="synonym">Ich</name>
    <dbReference type="NCBI Taxonomy" id="5932"/>
    <lineage>
        <taxon>Eukaryota</taxon>
        <taxon>Sar</taxon>
        <taxon>Alveolata</taxon>
        <taxon>Ciliophora</taxon>
        <taxon>Intramacronucleata</taxon>
        <taxon>Oligohymenophorea</taxon>
        <taxon>Hymenostomatida</taxon>
        <taxon>Ophryoglenina</taxon>
        <taxon>Ichthyophthirius</taxon>
    </lineage>
</organism>
<dbReference type="SUPFAM" id="SSF50104">
    <property type="entry name" value="Translation proteins SH3-like domain"/>
    <property type="match status" value="1"/>
</dbReference>
<dbReference type="RefSeq" id="XP_004039075.1">
    <property type="nucleotide sequence ID" value="XM_004039027.1"/>
</dbReference>
<dbReference type="eggNOG" id="ENOG502SQU6">
    <property type="taxonomic scope" value="Eukaryota"/>
</dbReference>
<dbReference type="InParanoid" id="G0QLQ5"/>
<dbReference type="InterPro" id="IPR038657">
    <property type="entry name" value="Ribosomal_bL19_sf"/>
</dbReference>
<keyword evidence="2" id="KW-1185">Reference proteome</keyword>
<evidence type="ECO:0000313" key="1">
    <source>
        <dbReference type="EMBL" id="EGR33851.1"/>
    </source>
</evidence>
<dbReference type="Proteomes" id="UP000008983">
    <property type="component" value="Unassembled WGS sequence"/>
</dbReference>
<reference evidence="1 2" key="1">
    <citation type="submission" date="2011-07" db="EMBL/GenBank/DDBJ databases">
        <authorList>
            <person name="Coyne R."/>
            <person name="Brami D."/>
            <person name="Johnson J."/>
            <person name="Hostetler J."/>
            <person name="Hannick L."/>
            <person name="Clark T."/>
            <person name="Cassidy-Hanley D."/>
            <person name="Inman J."/>
        </authorList>
    </citation>
    <scope>NUCLEOTIDE SEQUENCE [LARGE SCALE GENOMIC DNA]</scope>
    <source>
        <strain evidence="1 2">G5</strain>
    </source>
</reference>
<evidence type="ECO:0008006" key="3">
    <source>
        <dbReference type="Google" id="ProtNLM"/>
    </source>
</evidence>